<evidence type="ECO:0000313" key="3">
    <source>
        <dbReference type="EMBL" id="KAL3670982.1"/>
    </source>
</evidence>
<accession>A0ABD3F4S2</accession>
<dbReference type="Proteomes" id="UP001632037">
    <property type="component" value="Unassembled WGS sequence"/>
</dbReference>
<reference evidence="1 6" key="1">
    <citation type="submission" date="2024-09" db="EMBL/GenBank/DDBJ databases">
        <title>Genome sequencing and assembly of Phytophthora oleae, isolate VK10A, causative agent of rot of olive drupes.</title>
        <authorList>
            <person name="Conti Taguali S."/>
            <person name="Riolo M."/>
            <person name="La Spada F."/>
            <person name="Cacciola S.O."/>
            <person name="Dionisio G."/>
        </authorList>
    </citation>
    <scope>NUCLEOTIDE SEQUENCE [LARGE SCALE GENOMIC DNA]</scope>
    <source>
        <strain evidence="1 6">VK10A</strain>
    </source>
</reference>
<evidence type="ECO:0000313" key="2">
    <source>
        <dbReference type="EMBL" id="KAL3668755.1"/>
    </source>
</evidence>
<protein>
    <submittedName>
        <fullName evidence="1">Uncharacterized protein</fullName>
    </submittedName>
</protein>
<name>A0ABD3F4S2_9STRA</name>
<evidence type="ECO:0000313" key="1">
    <source>
        <dbReference type="EMBL" id="KAL3660686.1"/>
    </source>
</evidence>
<dbReference type="EMBL" id="JBIMZQ010000001">
    <property type="protein sequence ID" value="KAL3674929.1"/>
    <property type="molecule type" value="Genomic_DNA"/>
</dbReference>
<evidence type="ECO:0000313" key="6">
    <source>
        <dbReference type="Proteomes" id="UP001632037"/>
    </source>
</evidence>
<evidence type="ECO:0000313" key="5">
    <source>
        <dbReference type="EMBL" id="KAL3674929.1"/>
    </source>
</evidence>
<dbReference type="EMBL" id="JBIMZQ010000004">
    <property type="protein sequence ID" value="KAL3672257.1"/>
    <property type="molecule type" value="Genomic_DNA"/>
</dbReference>
<gene>
    <name evidence="5" type="ORF">V7S43_000855</name>
    <name evidence="4" type="ORF">V7S43_002917</name>
    <name evidence="3" type="ORF">V7S43_004167</name>
    <name evidence="2" type="ORF">V7S43_006050</name>
    <name evidence="1" type="ORF">V7S43_014440</name>
</gene>
<organism evidence="1 6">
    <name type="scientific">Phytophthora oleae</name>
    <dbReference type="NCBI Taxonomy" id="2107226"/>
    <lineage>
        <taxon>Eukaryota</taxon>
        <taxon>Sar</taxon>
        <taxon>Stramenopiles</taxon>
        <taxon>Oomycota</taxon>
        <taxon>Peronosporomycetes</taxon>
        <taxon>Peronosporales</taxon>
        <taxon>Peronosporaceae</taxon>
        <taxon>Phytophthora</taxon>
    </lineage>
</organism>
<evidence type="ECO:0000313" key="4">
    <source>
        <dbReference type="EMBL" id="KAL3672257.1"/>
    </source>
</evidence>
<dbReference type="EMBL" id="JBIMZQ010000006">
    <property type="protein sequence ID" value="KAL3670982.1"/>
    <property type="molecule type" value="Genomic_DNA"/>
</dbReference>
<dbReference type="EMBL" id="JBIMZQ010000040">
    <property type="protein sequence ID" value="KAL3660686.1"/>
    <property type="molecule type" value="Genomic_DNA"/>
</dbReference>
<dbReference type="EMBL" id="JBIMZQ010000010">
    <property type="protein sequence ID" value="KAL3668755.1"/>
    <property type="molecule type" value="Genomic_DNA"/>
</dbReference>
<dbReference type="AlphaFoldDB" id="A0ABD3F4S2"/>
<sequence length="52" mass="5922">MHAALLNHERAKVNATYEEQKTTLNEKVRCMQRDVLVLQKKCDSSGSTDWSG</sequence>
<comment type="caution">
    <text evidence="1">The sequence shown here is derived from an EMBL/GenBank/DDBJ whole genome shotgun (WGS) entry which is preliminary data.</text>
</comment>
<proteinExistence type="predicted"/>
<keyword evidence="6" id="KW-1185">Reference proteome</keyword>